<dbReference type="AlphaFoldDB" id="A0A1D2MD74"/>
<evidence type="ECO:0000256" key="1">
    <source>
        <dbReference type="SAM" id="MobiDB-lite"/>
    </source>
</evidence>
<sequence>MDCNEGKRRNDELTPMQLPADSSFDENANNQVLPQCSTTSQMRRSRSLKLFAKYHETVQKKPHKNEDKHAKSRGEQKSKPGSRVTTRSQLLRKVNEVLKTNAAAKKLIGEPICVTRTVELARTENLEESNKLLFVVALGLTAKMNNCPVYPVVRTRKLDPTTETNAKAKTGMRIFRIFQQLRGRSRYEVNEIDIPAFAPVMQPSQPKEVNIEVVDLSSSDDELNGDEPVFLNEVASRRLVNGSPVASYPLQTQANPNKVPDTIYGPQS</sequence>
<keyword evidence="3" id="KW-1185">Reference proteome</keyword>
<evidence type="ECO:0000313" key="3">
    <source>
        <dbReference type="Proteomes" id="UP000094527"/>
    </source>
</evidence>
<dbReference type="Proteomes" id="UP000094527">
    <property type="component" value="Unassembled WGS sequence"/>
</dbReference>
<feature type="region of interest" description="Disordered" evidence="1">
    <location>
        <begin position="247"/>
        <end position="268"/>
    </location>
</feature>
<gene>
    <name evidence="2" type="ORF">Ocin01_15725</name>
</gene>
<feature type="compositionally biased region" description="Basic and acidic residues" evidence="1">
    <location>
        <begin position="1"/>
        <end position="12"/>
    </location>
</feature>
<evidence type="ECO:0000313" key="2">
    <source>
        <dbReference type="EMBL" id="ODM90958.1"/>
    </source>
</evidence>
<dbReference type="EMBL" id="LJIJ01001725">
    <property type="protein sequence ID" value="ODM90958.1"/>
    <property type="molecule type" value="Genomic_DNA"/>
</dbReference>
<feature type="compositionally biased region" description="Basic and acidic residues" evidence="1">
    <location>
        <begin position="53"/>
        <end position="78"/>
    </location>
</feature>
<organism evidence="2 3">
    <name type="scientific">Orchesella cincta</name>
    <name type="common">Springtail</name>
    <name type="synonym">Podura cincta</name>
    <dbReference type="NCBI Taxonomy" id="48709"/>
    <lineage>
        <taxon>Eukaryota</taxon>
        <taxon>Metazoa</taxon>
        <taxon>Ecdysozoa</taxon>
        <taxon>Arthropoda</taxon>
        <taxon>Hexapoda</taxon>
        <taxon>Collembola</taxon>
        <taxon>Entomobryomorpha</taxon>
        <taxon>Entomobryoidea</taxon>
        <taxon>Orchesellidae</taxon>
        <taxon>Orchesellinae</taxon>
        <taxon>Orchesella</taxon>
    </lineage>
</organism>
<name>A0A1D2MD74_ORCCI</name>
<reference evidence="2 3" key="1">
    <citation type="journal article" date="2016" name="Genome Biol. Evol.">
        <title>Gene Family Evolution Reflects Adaptation to Soil Environmental Stressors in the Genome of the Collembolan Orchesella cincta.</title>
        <authorList>
            <person name="Faddeeva-Vakhrusheva A."/>
            <person name="Derks M.F."/>
            <person name="Anvar S.Y."/>
            <person name="Agamennone V."/>
            <person name="Suring W."/>
            <person name="Smit S."/>
            <person name="van Straalen N.M."/>
            <person name="Roelofs D."/>
        </authorList>
    </citation>
    <scope>NUCLEOTIDE SEQUENCE [LARGE SCALE GENOMIC DNA]</scope>
    <source>
        <tissue evidence="2">Mixed pool</tissue>
    </source>
</reference>
<feature type="region of interest" description="Disordered" evidence="1">
    <location>
        <begin position="1"/>
        <end position="88"/>
    </location>
</feature>
<proteinExistence type="predicted"/>
<comment type="caution">
    <text evidence="2">The sequence shown here is derived from an EMBL/GenBank/DDBJ whole genome shotgun (WGS) entry which is preliminary data.</text>
</comment>
<accession>A0A1D2MD74</accession>
<feature type="compositionally biased region" description="Polar residues" evidence="1">
    <location>
        <begin position="25"/>
        <end position="42"/>
    </location>
</feature>
<protein>
    <submittedName>
        <fullName evidence="2">6-phosphogluconolactonase</fullName>
    </submittedName>
</protein>